<proteinExistence type="predicted"/>
<dbReference type="InterPro" id="IPR000719">
    <property type="entry name" value="Prot_kinase_dom"/>
</dbReference>
<feature type="domain" description="Protein kinase" evidence="1">
    <location>
        <begin position="1"/>
        <end position="147"/>
    </location>
</feature>
<evidence type="ECO:0000313" key="3">
    <source>
        <dbReference type="WBParaSite" id="Csp11.Scaffold630.g18115.t1"/>
    </source>
</evidence>
<sequence>MMGLMAITNKNIEDLAIDQHETHNQYYLDDADIIVKIADMGRSRHAESVLEPTRPACSYSPPEGFLTHKRNQSVDLWSIGCIVYELIKGESLIRCCIKLCDKHTRTTTTTTQATIENKATKSAAAETNTSTGCSTATATTNRAATTH</sequence>
<dbReference type="Proteomes" id="UP000095282">
    <property type="component" value="Unplaced"/>
</dbReference>
<dbReference type="SUPFAM" id="SSF56112">
    <property type="entry name" value="Protein kinase-like (PK-like)"/>
    <property type="match status" value="1"/>
</dbReference>
<dbReference type="GO" id="GO:0004672">
    <property type="term" value="F:protein kinase activity"/>
    <property type="evidence" value="ECO:0007669"/>
    <property type="project" value="InterPro"/>
</dbReference>
<organism evidence="2 3">
    <name type="scientific">Caenorhabditis tropicalis</name>
    <dbReference type="NCBI Taxonomy" id="1561998"/>
    <lineage>
        <taxon>Eukaryota</taxon>
        <taxon>Metazoa</taxon>
        <taxon>Ecdysozoa</taxon>
        <taxon>Nematoda</taxon>
        <taxon>Chromadorea</taxon>
        <taxon>Rhabditida</taxon>
        <taxon>Rhabditina</taxon>
        <taxon>Rhabditomorpha</taxon>
        <taxon>Rhabditoidea</taxon>
        <taxon>Rhabditidae</taxon>
        <taxon>Peloderinae</taxon>
        <taxon>Caenorhabditis</taxon>
    </lineage>
</organism>
<accession>A0A1I7UPR1</accession>
<evidence type="ECO:0000259" key="1">
    <source>
        <dbReference type="PROSITE" id="PS50011"/>
    </source>
</evidence>
<dbReference type="WBParaSite" id="Csp11.Scaffold630.g18115.t1">
    <property type="protein sequence ID" value="Csp11.Scaffold630.g18115.t1"/>
    <property type="gene ID" value="Csp11.Scaffold630.g18115"/>
</dbReference>
<keyword evidence="2" id="KW-1185">Reference proteome</keyword>
<evidence type="ECO:0000313" key="2">
    <source>
        <dbReference type="Proteomes" id="UP000095282"/>
    </source>
</evidence>
<name>A0A1I7UPR1_9PELO</name>
<dbReference type="AlphaFoldDB" id="A0A1I7UPR1"/>
<dbReference type="PROSITE" id="PS50011">
    <property type="entry name" value="PROTEIN_KINASE_DOM"/>
    <property type="match status" value="1"/>
</dbReference>
<dbReference type="GO" id="GO:0005524">
    <property type="term" value="F:ATP binding"/>
    <property type="evidence" value="ECO:0007669"/>
    <property type="project" value="InterPro"/>
</dbReference>
<dbReference type="Pfam" id="PF00069">
    <property type="entry name" value="Pkinase"/>
    <property type="match status" value="1"/>
</dbReference>
<reference evidence="3" key="1">
    <citation type="submission" date="2016-11" db="UniProtKB">
        <authorList>
            <consortium name="WormBaseParasite"/>
        </authorList>
    </citation>
    <scope>IDENTIFICATION</scope>
</reference>
<dbReference type="Gene3D" id="1.10.510.10">
    <property type="entry name" value="Transferase(Phosphotransferase) domain 1"/>
    <property type="match status" value="1"/>
</dbReference>
<protein>
    <submittedName>
        <fullName evidence="3">Protein kinase domain-containing protein</fullName>
    </submittedName>
</protein>
<dbReference type="InterPro" id="IPR011009">
    <property type="entry name" value="Kinase-like_dom_sf"/>
</dbReference>